<keyword evidence="2" id="KW-0597">Phosphoprotein</keyword>
<keyword evidence="11" id="KW-1185">Reference proteome</keyword>
<dbReference type="InterPro" id="IPR059081">
    <property type="entry name" value="PRRT3-4"/>
</dbReference>
<keyword evidence="5 8" id="KW-1133">Transmembrane helix</keyword>
<feature type="compositionally biased region" description="Pro residues" evidence="7">
    <location>
        <begin position="217"/>
        <end position="226"/>
    </location>
</feature>
<comment type="caution">
    <text evidence="10">The sequence shown here is derived from an EMBL/GenBank/DDBJ whole genome shotgun (WGS) entry which is preliminary data.</text>
</comment>
<feature type="transmembrane region" description="Helical" evidence="8">
    <location>
        <begin position="127"/>
        <end position="146"/>
    </location>
</feature>
<evidence type="ECO:0000256" key="7">
    <source>
        <dbReference type="SAM" id="MobiDB-lite"/>
    </source>
</evidence>
<dbReference type="PANTHER" id="PTHR35578">
    <property type="entry name" value="PROLINE-RICH TRANSMEMBRANE PROTEIN 4-RELATED"/>
    <property type="match status" value="1"/>
</dbReference>
<reference evidence="10" key="2">
    <citation type="journal article" date="2023" name="BMC Genomics">
        <title>Pest status, molecular evolution, and epigenetic factors derived from the genome assembly of Frankliniella fusca, a thysanopteran phytovirus vector.</title>
        <authorList>
            <person name="Catto M.A."/>
            <person name="Labadie P.E."/>
            <person name="Jacobson A.L."/>
            <person name="Kennedy G.G."/>
            <person name="Srinivasan R."/>
            <person name="Hunt B.G."/>
        </authorList>
    </citation>
    <scope>NUCLEOTIDE SEQUENCE</scope>
    <source>
        <strain evidence="10">PL_HMW_Pooled</strain>
    </source>
</reference>
<feature type="compositionally biased region" description="Low complexity" evidence="7">
    <location>
        <begin position="227"/>
        <end position="236"/>
    </location>
</feature>
<reference evidence="10" key="1">
    <citation type="submission" date="2021-07" db="EMBL/GenBank/DDBJ databases">
        <authorList>
            <person name="Catto M.A."/>
            <person name="Jacobson A."/>
            <person name="Kennedy G."/>
            <person name="Labadie P."/>
            <person name="Hunt B.G."/>
            <person name="Srinivasan R."/>
        </authorList>
    </citation>
    <scope>NUCLEOTIDE SEQUENCE</scope>
    <source>
        <strain evidence="10">PL_HMW_Pooled</strain>
        <tissue evidence="10">Head</tissue>
    </source>
</reference>
<protein>
    <submittedName>
        <fullName evidence="10">ATP synthase subunit beta</fullName>
    </submittedName>
</protein>
<feature type="transmembrane region" description="Helical" evidence="8">
    <location>
        <begin position="62"/>
        <end position="84"/>
    </location>
</feature>
<keyword evidence="4" id="KW-0732">Signal</keyword>
<evidence type="ECO:0000256" key="6">
    <source>
        <dbReference type="ARBA" id="ARBA00023136"/>
    </source>
</evidence>
<evidence type="ECO:0000256" key="4">
    <source>
        <dbReference type="ARBA" id="ARBA00022729"/>
    </source>
</evidence>
<proteinExistence type="predicted"/>
<dbReference type="InterPro" id="IPR052836">
    <property type="entry name" value="PRRT_domain-containing"/>
</dbReference>
<dbReference type="Pfam" id="PF25987">
    <property type="entry name" value="PRRT3"/>
    <property type="match status" value="1"/>
</dbReference>
<dbReference type="AlphaFoldDB" id="A0AAE1HL55"/>
<dbReference type="PANTHER" id="PTHR35578:SF6">
    <property type="entry name" value="PROLINE-RICH TRANSMEMBRANE PROTEIN 4"/>
    <property type="match status" value="1"/>
</dbReference>
<evidence type="ECO:0000313" key="10">
    <source>
        <dbReference type="EMBL" id="KAK3923372.1"/>
    </source>
</evidence>
<dbReference type="Proteomes" id="UP001219518">
    <property type="component" value="Unassembled WGS sequence"/>
</dbReference>
<feature type="transmembrane region" description="Helical" evidence="8">
    <location>
        <begin position="21"/>
        <end position="42"/>
    </location>
</feature>
<keyword evidence="6 8" id="KW-0472">Membrane</keyword>
<evidence type="ECO:0000256" key="3">
    <source>
        <dbReference type="ARBA" id="ARBA00022692"/>
    </source>
</evidence>
<evidence type="ECO:0000256" key="5">
    <source>
        <dbReference type="ARBA" id="ARBA00022989"/>
    </source>
</evidence>
<name>A0AAE1HL55_9NEOP</name>
<evidence type="ECO:0000256" key="1">
    <source>
        <dbReference type="ARBA" id="ARBA00004141"/>
    </source>
</evidence>
<evidence type="ECO:0000313" key="11">
    <source>
        <dbReference type="Proteomes" id="UP001219518"/>
    </source>
</evidence>
<feature type="transmembrane region" description="Helical" evidence="8">
    <location>
        <begin position="96"/>
        <end position="115"/>
    </location>
</feature>
<dbReference type="EMBL" id="JAHWGI010001145">
    <property type="protein sequence ID" value="KAK3923372.1"/>
    <property type="molecule type" value="Genomic_DNA"/>
</dbReference>
<organism evidence="10 11">
    <name type="scientific">Frankliniella fusca</name>
    <dbReference type="NCBI Taxonomy" id="407009"/>
    <lineage>
        <taxon>Eukaryota</taxon>
        <taxon>Metazoa</taxon>
        <taxon>Ecdysozoa</taxon>
        <taxon>Arthropoda</taxon>
        <taxon>Hexapoda</taxon>
        <taxon>Insecta</taxon>
        <taxon>Pterygota</taxon>
        <taxon>Neoptera</taxon>
        <taxon>Paraneoptera</taxon>
        <taxon>Thysanoptera</taxon>
        <taxon>Terebrantia</taxon>
        <taxon>Thripoidea</taxon>
        <taxon>Thripidae</taxon>
        <taxon>Frankliniella</taxon>
    </lineage>
</organism>
<feature type="region of interest" description="Disordered" evidence="7">
    <location>
        <begin position="210"/>
        <end position="236"/>
    </location>
</feature>
<accession>A0AAE1HL55</accession>
<gene>
    <name evidence="10" type="ORF">KUF71_001783</name>
</gene>
<comment type="subcellular location">
    <subcellularLocation>
        <location evidence="1">Membrane</location>
        <topology evidence="1">Multi-pass membrane protein</topology>
    </subcellularLocation>
</comment>
<evidence type="ECO:0000256" key="8">
    <source>
        <dbReference type="SAM" id="Phobius"/>
    </source>
</evidence>
<feature type="domain" description="Proline-rich transmembrane protein 3/4" evidence="9">
    <location>
        <begin position="11"/>
        <end position="175"/>
    </location>
</feature>
<evidence type="ECO:0000256" key="2">
    <source>
        <dbReference type="ARBA" id="ARBA00022553"/>
    </source>
</evidence>
<evidence type="ECO:0000259" key="9">
    <source>
        <dbReference type="Pfam" id="PF25987"/>
    </source>
</evidence>
<keyword evidence="3 8" id="KW-0812">Transmembrane</keyword>
<sequence length="236" mass="25579">MRLGTWGLGSIPRALISSRPFMTSINVFLCLLGASRAAYLMLDPYNLRQLMPRILGALLWDLAFPCLTSAFCLIQLAFLQLTQLKVGPKPLREKTLPSLVIAVHFSFVLGINILLGFDDSILPFKYAGETLFAGWAMVLFSSFLSLSGHVRRLLNRVPQGVLLQRDPTDCHAKGIMQLAMLAPYSNLASSVAAALVPTLLAPRLHQGETQGLAWPDPAGPPGPGPHLPASLTTDLI</sequence>